<organism evidence="2 3">
    <name type="scientific">Actinospica acidithermotolerans</name>
    <dbReference type="NCBI Taxonomy" id="2828514"/>
    <lineage>
        <taxon>Bacteria</taxon>
        <taxon>Bacillati</taxon>
        <taxon>Actinomycetota</taxon>
        <taxon>Actinomycetes</taxon>
        <taxon>Catenulisporales</taxon>
        <taxon>Actinospicaceae</taxon>
        <taxon>Actinospica</taxon>
    </lineage>
</organism>
<dbReference type="SUPFAM" id="SSF53254">
    <property type="entry name" value="Phosphoglycerate mutase-like"/>
    <property type="match status" value="1"/>
</dbReference>
<feature type="binding site" evidence="1">
    <location>
        <begin position="21"/>
        <end position="22"/>
    </location>
    <ligand>
        <name>substrate</name>
    </ligand>
</feature>
<dbReference type="CDD" id="cd07067">
    <property type="entry name" value="HP_PGM_like"/>
    <property type="match status" value="1"/>
</dbReference>
<evidence type="ECO:0000313" key="3">
    <source>
        <dbReference type="Proteomes" id="UP000676325"/>
    </source>
</evidence>
<name>A0A941EDY4_9ACTN</name>
<dbReference type="InterPro" id="IPR050275">
    <property type="entry name" value="PGM_Phosphatase"/>
</dbReference>
<dbReference type="Proteomes" id="UP000676325">
    <property type="component" value="Unassembled WGS sequence"/>
</dbReference>
<reference evidence="2" key="1">
    <citation type="submission" date="2021-04" db="EMBL/GenBank/DDBJ databases">
        <title>Genome based classification of Actinospica acidithermotolerans sp. nov., an actinobacterium isolated from an Indonesian hot spring.</title>
        <authorList>
            <person name="Kusuma A.B."/>
            <person name="Putra K.E."/>
            <person name="Nafisah S."/>
            <person name="Loh J."/>
            <person name="Nouioui I."/>
            <person name="Goodfellow M."/>
        </authorList>
    </citation>
    <scope>NUCLEOTIDE SEQUENCE</scope>
    <source>
        <strain evidence="2">MGRD01-02</strain>
    </source>
</reference>
<proteinExistence type="predicted"/>
<dbReference type="EMBL" id="JAGSOH010000091">
    <property type="protein sequence ID" value="MBR7829592.1"/>
    <property type="molecule type" value="Genomic_DNA"/>
</dbReference>
<dbReference type="SMART" id="SM00855">
    <property type="entry name" value="PGAM"/>
    <property type="match status" value="1"/>
</dbReference>
<evidence type="ECO:0000256" key="1">
    <source>
        <dbReference type="PIRSR" id="PIRSR613078-2"/>
    </source>
</evidence>
<dbReference type="Pfam" id="PF00300">
    <property type="entry name" value="His_Phos_1"/>
    <property type="match status" value="1"/>
</dbReference>
<gene>
    <name evidence="2" type="ORF">KDK95_25020</name>
</gene>
<dbReference type="Gene3D" id="3.40.50.1240">
    <property type="entry name" value="Phosphoglycerate mutase-like"/>
    <property type="match status" value="1"/>
</dbReference>
<dbReference type="InterPro" id="IPR013078">
    <property type="entry name" value="His_Pase_superF_clade-1"/>
</dbReference>
<dbReference type="PANTHER" id="PTHR48100:SF15">
    <property type="entry name" value="SEDOHEPTULOSE 1,7-BISPHOSPHATASE"/>
    <property type="match status" value="1"/>
</dbReference>
<sequence length="203" mass="21997">MGEIILLRHGETEWSRDGRHTGRTDLPLTDKGREQAAAAGALLARQGARIAAAWSSPAQRAQETAKLAGVALDGVDADLWEWDYGGYEGATTDEIQRSRPGWYLWHDGVIPGGPEGYPGEAVEHVGERCDHVIARVLPLVTGDRALDGDVALVAHGHLLRILAARWIGLPARDGGRLKLDTASVSRLGFEHNVPVLARWNELP</sequence>
<dbReference type="InterPro" id="IPR029033">
    <property type="entry name" value="His_PPase_superfam"/>
</dbReference>
<evidence type="ECO:0000313" key="2">
    <source>
        <dbReference type="EMBL" id="MBR7829592.1"/>
    </source>
</evidence>
<dbReference type="PIRSF" id="PIRSF000709">
    <property type="entry name" value="6PFK_2-Ptase"/>
    <property type="match status" value="1"/>
</dbReference>
<dbReference type="PANTHER" id="PTHR48100">
    <property type="entry name" value="BROAD-SPECIFICITY PHOSPHATASE YOR283W-RELATED"/>
    <property type="match status" value="1"/>
</dbReference>
<dbReference type="RefSeq" id="WP_212520724.1">
    <property type="nucleotide sequence ID" value="NZ_JAGSOH010000091.1"/>
</dbReference>
<dbReference type="GO" id="GO:0070297">
    <property type="term" value="P:regulation of phosphorelay signal transduction system"/>
    <property type="evidence" value="ECO:0007669"/>
    <property type="project" value="TreeGrafter"/>
</dbReference>
<dbReference type="AlphaFoldDB" id="A0A941EDY4"/>
<dbReference type="GO" id="GO:0101006">
    <property type="term" value="F:protein histidine phosphatase activity"/>
    <property type="evidence" value="ECO:0007669"/>
    <property type="project" value="TreeGrafter"/>
</dbReference>
<keyword evidence="3" id="KW-1185">Reference proteome</keyword>
<protein>
    <submittedName>
        <fullName evidence="2">Histidine phosphatase family protein</fullName>
    </submittedName>
</protein>
<accession>A0A941EDY4</accession>
<feature type="binding site" evidence="1">
    <location>
        <position position="60"/>
    </location>
    <ligand>
        <name>substrate</name>
    </ligand>
</feature>
<comment type="caution">
    <text evidence="2">The sequence shown here is derived from an EMBL/GenBank/DDBJ whole genome shotgun (WGS) entry which is preliminary data.</text>
</comment>